<protein>
    <submittedName>
        <fullName evidence="1">Uncharacterized protein</fullName>
    </submittedName>
</protein>
<evidence type="ECO:0000313" key="1">
    <source>
        <dbReference type="EMBL" id="CAB3729817.1"/>
    </source>
</evidence>
<dbReference type="EMBL" id="CADIKB010000040">
    <property type="protein sequence ID" value="CAB3729817.1"/>
    <property type="molecule type" value="Genomic_DNA"/>
</dbReference>
<dbReference type="Proteomes" id="UP000494249">
    <property type="component" value="Unassembled WGS sequence"/>
</dbReference>
<reference evidence="1 2" key="1">
    <citation type="submission" date="2020-04" db="EMBL/GenBank/DDBJ databases">
        <authorList>
            <person name="De Canck E."/>
        </authorList>
    </citation>
    <scope>NUCLEOTIDE SEQUENCE [LARGE SCALE GENOMIC DNA]</scope>
    <source>
        <strain evidence="1 2">LMG 22037</strain>
    </source>
</reference>
<proteinExistence type="predicted"/>
<gene>
    <name evidence="1" type="ORF">LMG22037_05479</name>
</gene>
<name>A0A6J5CAR8_9BURK</name>
<organism evidence="1 2">
    <name type="scientific">Paraburkholderia phenoliruptrix</name>
    <dbReference type="NCBI Taxonomy" id="252970"/>
    <lineage>
        <taxon>Bacteria</taxon>
        <taxon>Pseudomonadati</taxon>
        <taxon>Pseudomonadota</taxon>
        <taxon>Betaproteobacteria</taxon>
        <taxon>Burkholderiales</taxon>
        <taxon>Burkholderiaceae</taxon>
        <taxon>Paraburkholderia</taxon>
    </lineage>
</organism>
<accession>A0A6J5CAR8</accession>
<evidence type="ECO:0000313" key="2">
    <source>
        <dbReference type="Proteomes" id="UP000494249"/>
    </source>
</evidence>
<dbReference type="AlphaFoldDB" id="A0A6J5CAR8"/>
<sequence>MRNVVKTWDFYCDNGRADRNLVPFVQELNRLRHVIACASPLPRVAATVANDDLSLVRELQKALFYWMPAIAGEDSPAGQKAAEHAYLLIGFDGNSLDCYGDQMRSSLGIVNRELERIGIACADAGCPDEMEVADFIADLHARAVAPSTADFKWPPLPAFPESFAHVAGHAYFTEHQMQGYANAYGEAVRALLAASNGEKK</sequence>